<evidence type="ECO:0000313" key="2">
    <source>
        <dbReference type="EMBL" id="KAF5684631.1"/>
    </source>
</evidence>
<sequence>MPPRSTQITIENHTSQDLHGGHGSLVHGAWSENVPDTIPKGQSGTMRAESDGIMSGDEGRVFYTSAAGDLQFHFDNPFVGDNSYDTSVPDHFSISSSGGEGNNCIITYTVTEKLGHGHK</sequence>
<gene>
    <name evidence="2" type="ORF">FDENT_6636</name>
</gene>
<accession>A0A8H5X612</accession>
<comment type="caution">
    <text evidence="2">The sequence shown here is derived from an EMBL/GenBank/DDBJ whole genome shotgun (WGS) entry which is preliminary data.</text>
</comment>
<proteinExistence type="predicted"/>
<feature type="compositionally biased region" description="Polar residues" evidence="1">
    <location>
        <begin position="1"/>
        <end position="13"/>
    </location>
</feature>
<dbReference type="Gene3D" id="2.60.270.50">
    <property type="match status" value="1"/>
</dbReference>
<reference evidence="2 3" key="1">
    <citation type="submission" date="2020-05" db="EMBL/GenBank/DDBJ databases">
        <title>Identification and distribution of gene clusters putatively required for synthesis of sphingolipid metabolism inhibitors in phylogenetically diverse species of the filamentous fungus Fusarium.</title>
        <authorList>
            <person name="Kim H.-S."/>
            <person name="Busman M."/>
            <person name="Brown D.W."/>
            <person name="Divon H."/>
            <person name="Uhlig S."/>
            <person name="Proctor R.H."/>
        </authorList>
    </citation>
    <scope>NUCLEOTIDE SEQUENCE [LARGE SCALE GENOMIC DNA]</scope>
    <source>
        <strain evidence="2 3">NRRL 25311</strain>
    </source>
</reference>
<dbReference type="EMBL" id="JAAOAK010000177">
    <property type="protein sequence ID" value="KAF5684631.1"/>
    <property type="molecule type" value="Genomic_DNA"/>
</dbReference>
<dbReference type="AlphaFoldDB" id="A0A8H5X612"/>
<evidence type="ECO:0000313" key="3">
    <source>
        <dbReference type="Proteomes" id="UP000562682"/>
    </source>
</evidence>
<protein>
    <submittedName>
        <fullName evidence="2">Crystal et79</fullName>
    </submittedName>
</protein>
<feature type="region of interest" description="Disordered" evidence="1">
    <location>
        <begin position="1"/>
        <end position="27"/>
    </location>
</feature>
<keyword evidence="3" id="KW-1185">Reference proteome</keyword>
<organism evidence="2 3">
    <name type="scientific">Fusarium denticulatum</name>
    <dbReference type="NCBI Taxonomy" id="48507"/>
    <lineage>
        <taxon>Eukaryota</taxon>
        <taxon>Fungi</taxon>
        <taxon>Dikarya</taxon>
        <taxon>Ascomycota</taxon>
        <taxon>Pezizomycotina</taxon>
        <taxon>Sordariomycetes</taxon>
        <taxon>Hypocreomycetidae</taxon>
        <taxon>Hypocreales</taxon>
        <taxon>Nectriaceae</taxon>
        <taxon>Fusarium</taxon>
        <taxon>Fusarium fujikuroi species complex</taxon>
    </lineage>
</organism>
<name>A0A8H5X612_9HYPO</name>
<dbReference type="Proteomes" id="UP000562682">
    <property type="component" value="Unassembled WGS sequence"/>
</dbReference>
<evidence type="ECO:0000256" key="1">
    <source>
        <dbReference type="SAM" id="MobiDB-lite"/>
    </source>
</evidence>